<sequence length="277" mass="30518">MVSLHSPLHGRRLPLAYDRSVRRVDKDGHLFVDKCTLSSAIVSQYYGWEIPDGESLGFTRDRLYRLYRDADALRTAAPSLNGKPILMDHTAITAQTHPHQKVVGAVGSDVRFENPNLAGSLSFWAPEAIEAIQSGRMRSVSAGYRYRAVKAAGSHNGERYDGIMTSIHFNHLALVEAPRVPDAVIGDSLPTMDMKKMADSLENLISERMTFLKNPSGVNANDFNEAWLAKLDEALTGEQQDDTRAMDGRRMSGAGWRSGPERLSGVLAPLSRIKVLG</sequence>
<evidence type="ECO:0000313" key="5">
    <source>
        <dbReference type="Proteomes" id="UP000247512"/>
    </source>
</evidence>
<dbReference type="RefSeq" id="WP_078528733.1">
    <property type="nucleotide sequence ID" value="NZ_CP019881.1"/>
</dbReference>
<geneLocation type="plasmid" evidence="2">
    <name>pKNA06</name>
</geneLocation>
<keyword evidence="2" id="KW-0614">Plasmid</keyword>
<organism evidence="2 4">
    <name type="scientific">Komagataeibacter nataicola</name>
    <dbReference type="NCBI Taxonomy" id="265960"/>
    <lineage>
        <taxon>Bacteria</taxon>
        <taxon>Pseudomonadati</taxon>
        <taxon>Pseudomonadota</taxon>
        <taxon>Alphaproteobacteria</taxon>
        <taxon>Acetobacterales</taxon>
        <taxon>Acetobacteraceae</taxon>
        <taxon>Komagataeibacter</taxon>
    </lineage>
</organism>
<reference evidence="3 5" key="2">
    <citation type="submission" date="2017-06" db="EMBL/GenBank/DDBJ databases">
        <title>A draft genome sequence of Komagataeibacter nataicola LMG 1536.</title>
        <authorList>
            <person name="Skraban J."/>
            <person name="Cleenwerck I."/>
            <person name="Vandamme P."/>
            <person name="Trcek J."/>
        </authorList>
    </citation>
    <scope>NUCLEOTIDE SEQUENCE [LARGE SCALE GENOMIC DNA]</scope>
    <source>
        <strain evidence="3 5">LMG 1536</strain>
    </source>
</reference>
<feature type="region of interest" description="Disordered" evidence="1">
    <location>
        <begin position="238"/>
        <end position="258"/>
    </location>
</feature>
<keyword evidence="5" id="KW-1185">Reference proteome</keyword>
<gene>
    <name evidence="2" type="ORF">B0W47_17785</name>
    <name evidence="3" type="ORF">CDI09_16290</name>
</gene>
<dbReference type="InterPro" id="IPR016913">
    <property type="entry name" value="UCP029215"/>
</dbReference>
<dbReference type="EMBL" id="NIRT01000053">
    <property type="protein sequence ID" value="PYD64953.1"/>
    <property type="molecule type" value="Genomic_DNA"/>
</dbReference>
<reference evidence="2 4" key="1">
    <citation type="submission" date="2017-02" db="EMBL/GenBank/DDBJ databases">
        <title>zhang.</title>
        <authorList>
            <person name="Zhang H."/>
        </authorList>
    </citation>
    <scope>NUCLEOTIDE SEQUENCE [LARGE SCALE GENOMIC DNA]</scope>
    <source>
        <strain evidence="2 4">RZS01</strain>
        <plasmid evidence="2">pKNA06</plasmid>
        <plasmid evidence="4">pkna06</plasmid>
    </source>
</reference>
<evidence type="ECO:0000313" key="4">
    <source>
        <dbReference type="Proteomes" id="UP000189683"/>
    </source>
</evidence>
<evidence type="ECO:0000313" key="3">
    <source>
        <dbReference type="EMBL" id="PYD64953.1"/>
    </source>
</evidence>
<dbReference type="AlphaFoldDB" id="A0A9N7H2M7"/>
<evidence type="ECO:0000313" key="2">
    <source>
        <dbReference type="EMBL" id="AQU89399.1"/>
    </source>
</evidence>
<dbReference type="KEGG" id="kna:B0W47_17785"/>
<protein>
    <submittedName>
        <fullName evidence="2">Uncharacterized protein</fullName>
    </submittedName>
</protein>
<dbReference type="EMBL" id="CP019881">
    <property type="protein sequence ID" value="AQU89399.1"/>
    <property type="molecule type" value="Genomic_DNA"/>
</dbReference>
<name>A0A9N7H2M7_9PROT</name>
<dbReference type="Proteomes" id="UP000189683">
    <property type="component" value="Plasmid pKNA06"/>
</dbReference>
<accession>A0A9N7H2M7</accession>
<evidence type="ECO:0000256" key="1">
    <source>
        <dbReference type="SAM" id="MobiDB-lite"/>
    </source>
</evidence>
<geneLocation type="plasmid" evidence="4">
    <name>pkna06</name>
</geneLocation>
<dbReference type="Pfam" id="PF09979">
    <property type="entry name" value="DUF2213"/>
    <property type="match status" value="1"/>
</dbReference>
<feature type="compositionally biased region" description="Basic and acidic residues" evidence="1">
    <location>
        <begin position="241"/>
        <end position="250"/>
    </location>
</feature>
<dbReference type="Proteomes" id="UP000247512">
    <property type="component" value="Unassembled WGS sequence"/>
</dbReference>
<dbReference type="OrthoDB" id="7549700at2"/>
<proteinExistence type="predicted"/>